<feature type="chain" id="PRO_5020305670" description="Cys-rich protein" evidence="1">
    <location>
        <begin position="25"/>
        <end position="70"/>
    </location>
</feature>
<keyword evidence="1" id="KW-0732">Signal</keyword>
<name>A0A4R9GSW0_9LEPT</name>
<keyword evidence="3" id="KW-1185">Reference proteome</keyword>
<dbReference type="Proteomes" id="UP000297855">
    <property type="component" value="Unassembled WGS sequence"/>
</dbReference>
<gene>
    <name evidence="2" type="ORF">EHO61_03275</name>
</gene>
<dbReference type="OrthoDB" id="331824at2"/>
<evidence type="ECO:0000313" key="3">
    <source>
        <dbReference type="Proteomes" id="UP000297855"/>
    </source>
</evidence>
<accession>A0A4R9GSW0</accession>
<dbReference type="AlphaFoldDB" id="A0A4R9GSW0"/>
<dbReference type="EMBL" id="RQEV01000003">
    <property type="protein sequence ID" value="TGK20895.1"/>
    <property type="molecule type" value="Genomic_DNA"/>
</dbReference>
<evidence type="ECO:0008006" key="4">
    <source>
        <dbReference type="Google" id="ProtNLM"/>
    </source>
</evidence>
<protein>
    <recommendedName>
        <fullName evidence="4">Cys-rich protein</fullName>
    </recommendedName>
</protein>
<feature type="signal peptide" evidence="1">
    <location>
        <begin position="1"/>
        <end position="24"/>
    </location>
</feature>
<reference evidence="2" key="1">
    <citation type="journal article" date="2019" name="PLoS Negl. Trop. Dis.">
        <title>Revisiting the worldwide diversity of Leptospira species in the environment.</title>
        <authorList>
            <person name="Vincent A.T."/>
            <person name="Schiettekatte O."/>
            <person name="Bourhy P."/>
            <person name="Veyrier F.J."/>
            <person name="Picardeau M."/>
        </authorList>
    </citation>
    <scope>NUCLEOTIDE SEQUENCE [LARGE SCALE GENOMIC DNA]</scope>
    <source>
        <strain evidence="2">SCS5</strain>
    </source>
</reference>
<sequence>MKTKLTLLVFLLSVCVAGIVSVFAQPRETAAQCSTLKEEHKLKECLACMERPIKHVYHPHLPDGERCKRL</sequence>
<proteinExistence type="predicted"/>
<evidence type="ECO:0000256" key="1">
    <source>
        <dbReference type="SAM" id="SignalP"/>
    </source>
</evidence>
<evidence type="ECO:0000313" key="2">
    <source>
        <dbReference type="EMBL" id="TGK20895.1"/>
    </source>
</evidence>
<comment type="caution">
    <text evidence="2">The sequence shown here is derived from an EMBL/GenBank/DDBJ whole genome shotgun (WGS) entry which is preliminary data.</text>
</comment>
<organism evidence="2 3">
    <name type="scientific">Leptospira fluminis</name>
    <dbReference type="NCBI Taxonomy" id="2484979"/>
    <lineage>
        <taxon>Bacteria</taxon>
        <taxon>Pseudomonadati</taxon>
        <taxon>Spirochaetota</taxon>
        <taxon>Spirochaetia</taxon>
        <taxon>Leptospirales</taxon>
        <taxon>Leptospiraceae</taxon>
        <taxon>Leptospira</taxon>
    </lineage>
</organism>
<dbReference type="RefSeq" id="WP_135812192.1">
    <property type="nucleotide sequence ID" value="NZ_RQEV01000003.1"/>
</dbReference>